<evidence type="ECO:0000313" key="5">
    <source>
        <dbReference type="Proteomes" id="UP000762676"/>
    </source>
</evidence>
<dbReference type="Proteomes" id="UP000762676">
    <property type="component" value="Unassembled WGS sequence"/>
</dbReference>
<keyword evidence="3" id="KW-0812">Transmembrane</keyword>
<sequence length="319" mass="34082">MGDICDRFNGLCKSGCKDGYLGNRCTRTCQVGKYGDRCRSQCNANCADTGTERTCKYTDGTCLQGCKAGYHGHRCDMTCNNTYGVNCGQNCSENCRTAGIEDGNTCNPFDGSCLAGCDTGYGDALCVQECMNRTYGDKCGRTCSEHCAGLERLCYPVNGSCLLGCEPGFIGDHCVEQAGIKERTALNFILYFLWTLGVVAVVAILAFAFVSTSGNHRRFFGQLRGESGEEDSQRTREGSHSHASSAHSGKEPEAASGGHSSEKLAPSVDGADNKKDSPTSLRSSILASAIDLHVNQLAKSHSKAHSIHADEVRPAEEDA</sequence>
<dbReference type="PANTHER" id="PTHR24043:SF8">
    <property type="entry name" value="EGF-LIKE DOMAIN-CONTAINING PROTEIN"/>
    <property type="match status" value="1"/>
</dbReference>
<evidence type="ECO:0000313" key="4">
    <source>
        <dbReference type="EMBL" id="GFS12932.1"/>
    </source>
</evidence>
<keyword evidence="3" id="KW-0472">Membrane</keyword>
<dbReference type="GO" id="GO:0005044">
    <property type="term" value="F:scavenger receptor activity"/>
    <property type="evidence" value="ECO:0007669"/>
    <property type="project" value="InterPro"/>
</dbReference>
<comment type="caution">
    <text evidence="4">The sequence shown here is derived from an EMBL/GenBank/DDBJ whole genome shotgun (WGS) entry which is preliminary data.</text>
</comment>
<dbReference type="AlphaFoldDB" id="A0AAV4IRH2"/>
<feature type="region of interest" description="Disordered" evidence="2">
    <location>
        <begin position="297"/>
        <end position="319"/>
    </location>
</feature>
<evidence type="ECO:0000256" key="2">
    <source>
        <dbReference type="SAM" id="MobiDB-lite"/>
    </source>
</evidence>
<feature type="compositionally biased region" description="Basic and acidic residues" evidence="2">
    <location>
        <begin position="307"/>
        <end position="319"/>
    </location>
</feature>
<name>A0AAV4IRH2_9GAST</name>
<organism evidence="4 5">
    <name type="scientific">Elysia marginata</name>
    <dbReference type="NCBI Taxonomy" id="1093978"/>
    <lineage>
        <taxon>Eukaryota</taxon>
        <taxon>Metazoa</taxon>
        <taxon>Spiralia</taxon>
        <taxon>Lophotrochozoa</taxon>
        <taxon>Mollusca</taxon>
        <taxon>Gastropoda</taxon>
        <taxon>Heterobranchia</taxon>
        <taxon>Euthyneura</taxon>
        <taxon>Panpulmonata</taxon>
        <taxon>Sacoglossa</taxon>
        <taxon>Placobranchoidea</taxon>
        <taxon>Plakobranchidae</taxon>
        <taxon>Elysia</taxon>
    </lineage>
</organism>
<feature type="compositionally biased region" description="Basic and acidic residues" evidence="2">
    <location>
        <begin position="231"/>
        <end position="240"/>
    </location>
</feature>
<keyword evidence="3" id="KW-1133">Transmembrane helix</keyword>
<dbReference type="PANTHER" id="PTHR24043">
    <property type="entry name" value="SCAVENGER RECEPTOR CLASS F"/>
    <property type="match status" value="1"/>
</dbReference>
<dbReference type="SUPFAM" id="SSF57184">
    <property type="entry name" value="Growth factor receptor domain"/>
    <property type="match status" value="1"/>
</dbReference>
<accession>A0AAV4IRH2</accession>
<feature type="region of interest" description="Disordered" evidence="2">
    <location>
        <begin position="224"/>
        <end position="280"/>
    </location>
</feature>
<reference evidence="4 5" key="1">
    <citation type="journal article" date="2021" name="Elife">
        <title>Chloroplast acquisition without the gene transfer in kleptoplastic sea slugs, Plakobranchus ocellatus.</title>
        <authorList>
            <person name="Maeda T."/>
            <person name="Takahashi S."/>
            <person name="Yoshida T."/>
            <person name="Shimamura S."/>
            <person name="Takaki Y."/>
            <person name="Nagai Y."/>
            <person name="Toyoda A."/>
            <person name="Suzuki Y."/>
            <person name="Arimoto A."/>
            <person name="Ishii H."/>
            <person name="Satoh N."/>
            <person name="Nishiyama T."/>
            <person name="Hasebe M."/>
            <person name="Maruyama T."/>
            <person name="Minagawa J."/>
            <person name="Obokata J."/>
            <person name="Shigenobu S."/>
        </authorList>
    </citation>
    <scope>NUCLEOTIDE SEQUENCE [LARGE SCALE GENOMIC DNA]</scope>
</reference>
<evidence type="ECO:0000256" key="1">
    <source>
        <dbReference type="ARBA" id="ARBA00022536"/>
    </source>
</evidence>
<evidence type="ECO:0000256" key="3">
    <source>
        <dbReference type="SAM" id="Phobius"/>
    </source>
</evidence>
<proteinExistence type="predicted"/>
<dbReference type="InterPro" id="IPR042635">
    <property type="entry name" value="MEGF10/SREC1/2-like"/>
</dbReference>
<dbReference type="GO" id="GO:0007157">
    <property type="term" value="P:heterophilic cell-cell adhesion via plasma membrane cell adhesion molecules"/>
    <property type="evidence" value="ECO:0007669"/>
    <property type="project" value="TreeGrafter"/>
</dbReference>
<dbReference type="InterPro" id="IPR009030">
    <property type="entry name" value="Growth_fac_rcpt_cys_sf"/>
</dbReference>
<gene>
    <name evidence="4" type="ORF">ElyMa_006709800</name>
</gene>
<feature type="transmembrane region" description="Helical" evidence="3">
    <location>
        <begin position="188"/>
        <end position="210"/>
    </location>
</feature>
<keyword evidence="5" id="KW-1185">Reference proteome</keyword>
<dbReference type="EMBL" id="BMAT01013429">
    <property type="protein sequence ID" value="GFS12932.1"/>
    <property type="molecule type" value="Genomic_DNA"/>
</dbReference>
<protein>
    <submittedName>
        <fullName evidence="4">Multiple epidermal growth factor-like domains 10</fullName>
    </submittedName>
</protein>
<dbReference type="Gene3D" id="2.170.300.10">
    <property type="entry name" value="Tie2 ligand-binding domain superfamily"/>
    <property type="match status" value="1"/>
</dbReference>
<keyword evidence="1" id="KW-0245">EGF-like domain</keyword>